<gene>
    <name evidence="1" type="ORF">L1987_67450</name>
</gene>
<proteinExistence type="predicted"/>
<sequence length="127" mass="14849">MCWEVNGNQKTVQAYATYDALDNHFNMYTYKCNFDIPKDFGEIGAILVENEHRKKMFFKTIILDKCVTFTCESWVQPKSEVPEKRIFFTDKSYLPSETPEAMKTLRTDDLESLRGNGEGVHQSYDRI</sequence>
<reference evidence="1 2" key="2">
    <citation type="journal article" date="2022" name="Mol. Ecol. Resour.">
        <title>The genomes of chicory, endive, great burdock and yacon provide insights into Asteraceae paleo-polyploidization history and plant inulin production.</title>
        <authorList>
            <person name="Fan W."/>
            <person name="Wang S."/>
            <person name="Wang H."/>
            <person name="Wang A."/>
            <person name="Jiang F."/>
            <person name="Liu H."/>
            <person name="Zhao H."/>
            <person name="Xu D."/>
            <person name="Zhang Y."/>
        </authorList>
    </citation>
    <scope>NUCLEOTIDE SEQUENCE [LARGE SCALE GENOMIC DNA]</scope>
    <source>
        <strain evidence="2">cv. Yunnan</strain>
        <tissue evidence="1">Leaves</tissue>
    </source>
</reference>
<keyword evidence="2" id="KW-1185">Reference proteome</keyword>
<organism evidence="1 2">
    <name type="scientific">Smallanthus sonchifolius</name>
    <dbReference type="NCBI Taxonomy" id="185202"/>
    <lineage>
        <taxon>Eukaryota</taxon>
        <taxon>Viridiplantae</taxon>
        <taxon>Streptophyta</taxon>
        <taxon>Embryophyta</taxon>
        <taxon>Tracheophyta</taxon>
        <taxon>Spermatophyta</taxon>
        <taxon>Magnoliopsida</taxon>
        <taxon>eudicotyledons</taxon>
        <taxon>Gunneridae</taxon>
        <taxon>Pentapetalae</taxon>
        <taxon>asterids</taxon>
        <taxon>campanulids</taxon>
        <taxon>Asterales</taxon>
        <taxon>Asteraceae</taxon>
        <taxon>Asteroideae</taxon>
        <taxon>Heliantheae alliance</taxon>
        <taxon>Millerieae</taxon>
        <taxon>Smallanthus</taxon>
    </lineage>
</organism>
<evidence type="ECO:0000313" key="1">
    <source>
        <dbReference type="EMBL" id="KAI3716519.1"/>
    </source>
</evidence>
<accession>A0ACB9B1Y6</accession>
<name>A0ACB9B1Y6_9ASTR</name>
<comment type="caution">
    <text evidence="1">The sequence shown here is derived from an EMBL/GenBank/DDBJ whole genome shotgun (WGS) entry which is preliminary data.</text>
</comment>
<reference evidence="2" key="1">
    <citation type="journal article" date="2022" name="Mol. Ecol. Resour.">
        <title>The genomes of chicory, endive, great burdock and yacon provide insights into Asteraceae palaeo-polyploidization history and plant inulin production.</title>
        <authorList>
            <person name="Fan W."/>
            <person name="Wang S."/>
            <person name="Wang H."/>
            <person name="Wang A."/>
            <person name="Jiang F."/>
            <person name="Liu H."/>
            <person name="Zhao H."/>
            <person name="Xu D."/>
            <person name="Zhang Y."/>
        </authorList>
    </citation>
    <scope>NUCLEOTIDE SEQUENCE [LARGE SCALE GENOMIC DNA]</scope>
    <source>
        <strain evidence="2">cv. Yunnan</strain>
    </source>
</reference>
<dbReference type="Proteomes" id="UP001056120">
    <property type="component" value="Linkage Group LG23"/>
</dbReference>
<dbReference type="EMBL" id="CM042040">
    <property type="protein sequence ID" value="KAI3716519.1"/>
    <property type="molecule type" value="Genomic_DNA"/>
</dbReference>
<evidence type="ECO:0000313" key="2">
    <source>
        <dbReference type="Proteomes" id="UP001056120"/>
    </source>
</evidence>
<protein>
    <submittedName>
        <fullName evidence="1">Uncharacterized protein</fullName>
    </submittedName>
</protein>